<dbReference type="AlphaFoldDB" id="W4M8Y5"/>
<organism evidence="2 3">
    <name type="scientific">Candidatus Entotheonella gemina</name>
    <dbReference type="NCBI Taxonomy" id="1429439"/>
    <lineage>
        <taxon>Bacteria</taxon>
        <taxon>Pseudomonadati</taxon>
        <taxon>Nitrospinota/Tectimicrobiota group</taxon>
        <taxon>Candidatus Tectimicrobiota</taxon>
        <taxon>Candidatus Entotheonellia</taxon>
        <taxon>Candidatus Entotheonellales</taxon>
        <taxon>Candidatus Entotheonellaceae</taxon>
        <taxon>Candidatus Entotheonella</taxon>
    </lineage>
</organism>
<dbReference type="InterPro" id="IPR000914">
    <property type="entry name" value="SBP_5_dom"/>
</dbReference>
<dbReference type="HOGENOM" id="CLU_789119_0_0_7"/>
<evidence type="ECO:0000313" key="2">
    <source>
        <dbReference type="EMBL" id="ETX06097.1"/>
    </source>
</evidence>
<evidence type="ECO:0000313" key="3">
    <source>
        <dbReference type="Proteomes" id="UP000019140"/>
    </source>
</evidence>
<dbReference type="GO" id="GO:1904680">
    <property type="term" value="F:peptide transmembrane transporter activity"/>
    <property type="evidence" value="ECO:0007669"/>
    <property type="project" value="TreeGrafter"/>
</dbReference>
<name>W4M8Y5_9BACT</name>
<accession>W4M8Y5</accession>
<proteinExistence type="predicted"/>
<reference evidence="2 3" key="1">
    <citation type="journal article" date="2014" name="Nature">
        <title>An environmental bacterial taxon with a large and distinct metabolic repertoire.</title>
        <authorList>
            <person name="Wilson M.C."/>
            <person name="Mori T."/>
            <person name="Ruckert C."/>
            <person name="Uria A.R."/>
            <person name="Helf M.J."/>
            <person name="Takada K."/>
            <person name="Gernert C."/>
            <person name="Steffens U.A."/>
            <person name="Heycke N."/>
            <person name="Schmitt S."/>
            <person name="Rinke C."/>
            <person name="Helfrich E.J."/>
            <person name="Brachmann A.O."/>
            <person name="Gurgui C."/>
            <person name="Wakimoto T."/>
            <person name="Kracht M."/>
            <person name="Crusemann M."/>
            <person name="Hentschel U."/>
            <person name="Abe I."/>
            <person name="Matsunaga S."/>
            <person name="Kalinowski J."/>
            <person name="Takeyama H."/>
            <person name="Piel J."/>
        </authorList>
    </citation>
    <scope>NUCLEOTIDE SEQUENCE [LARGE SCALE GENOMIC DNA]</scope>
    <source>
        <strain evidence="3">TSY2</strain>
    </source>
</reference>
<dbReference type="Pfam" id="PF00496">
    <property type="entry name" value="SBP_bac_5"/>
    <property type="match status" value="1"/>
</dbReference>
<comment type="caution">
    <text evidence="2">The sequence shown here is derived from an EMBL/GenBank/DDBJ whole genome shotgun (WGS) entry which is preliminary data.</text>
</comment>
<dbReference type="PANTHER" id="PTHR30290:SF16">
    <property type="entry name" value="OLIGOPEPTIDE ABC TRANSPORTER, PERIPLASMIC OLIGOPEPTIDE-BINDING PROTEIN"/>
    <property type="match status" value="1"/>
</dbReference>
<dbReference type="InterPro" id="IPR039424">
    <property type="entry name" value="SBP_5"/>
</dbReference>
<evidence type="ECO:0000259" key="1">
    <source>
        <dbReference type="Pfam" id="PF00496"/>
    </source>
</evidence>
<protein>
    <recommendedName>
        <fullName evidence="1">Solute-binding protein family 5 domain-containing protein</fullName>
    </recommendedName>
</protein>
<gene>
    <name evidence="2" type="ORF">ETSY2_19080</name>
</gene>
<dbReference type="Proteomes" id="UP000019140">
    <property type="component" value="Unassembled WGS sequence"/>
</dbReference>
<sequence length="351" mass="38882">MRKAGSPKGTLTTAQHFGLSPKWLDPQEQIAALTQQHYEYIVHDALIKKLVVKGIGGPGGAATRLAGLKTGELDLAYGFTGKILPQVLKGAELRWTHNFTAPWVLFFPNWEESDSPFHDKRVRQAVSLAINREFLIHQETQGIGAPWGNWIGPEFDDVLQLPLPEYNPDKARELLAQAGYPNGLQLDALIPFTPYLDMGERLLADLAAVGIRGSLQTYDGPQYRGKRSRGRKGYDSKATILKSIAMTPGVAASAIRLFATCASGASFICDERIEAKWKQYNASTNPEERKQLSQAMQQIIIDDFLAIPLYINPFVHAVGPKVLPEGKAPAGEGFHKYWSSPQAPYPYPWEE</sequence>
<dbReference type="SUPFAM" id="SSF53850">
    <property type="entry name" value="Periplasmic binding protein-like II"/>
    <property type="match status" value="1"/>
</dbReference>
<dbReference type="GO" id="GO:0015833">
    <property type="term" value="P:peptide transport"/>
    <property type="evidence" value="ECO:0007669"/>
    <property type="project" value="TreeGrafter"/>
</dbReference>
<dbReference type="EMBL" id="AZHX01000784">
    <property type="protein sequence ID" value="ETX06097.1"/>
    <property type="molecule type" value="Genomic_DNA"/>
</dbReference>
<dbReference type="Gene3D" id="3.10.105.10">
    <property type="entry name" value="Dipeptide-binding Protein, Domain 3"/>
    <property type="match status" value="1"/>
</dbReference>
<feature type="domain" description="Solute-binding protein family 5" evidence="1">
    <location>
        <begin position="38"/>
        <end position="229"/>
    </location>
</feature>
<keyword evidence="3" id="KW-1185">Reference proteome</keyword>
<dbReference type="Gene3D" id="3.40.190.10">
    <property type="entry name" value="Periplasmic binding protein-like II"/>
    <property type="match status" value="1"/>
</dbReference>
<dbReference type="PANTHER" id="PTHR30290">
    <property type="entry name" value="PERIPLASMIC BINDING COMPONENT OF ABC TRANSPORTER"/>
    <property type="match status" value="1"/>
</dbReference>